<dbReference type="EMBL" id="JAVFJF020000024">
    <property type="protein sequence ID" value="MEJ8675515.1"/>
    <property type="molecule type" value="Genomic_DNA"/>
</dbReference>
<reference evidence="1 2" key="1">
    <citation type="submission" date="2023-12" db="EMBL/GenBank/DDBJ databases">
        <title>Evaluation and characterization of a potential secondary metabolite violacein from indigenous Chromobacterium amazonense SAM215.</title>
        <authorList>
            <person name="Tarafdar M.R."/>
            <person name="Abedin S.M."/>
            <person name="Atiqua A."/>
            <person name="Saha A."/>
            <person name="Khan S.N."/>
        </authorList>
    </citation>
    <scope>NUCLEOTIDE SEQUENCE [LARGE SCALE GENOMIC DNA]</scope>
    <source>
        <strain evidence="1 2">SAM215</strain>
    </source>
</reference>
<gene>
    <name evidence="1" type="ORF">QCL97_012325</name>
</gene>
<sequence>RPVQDLCNSAHEIALNGPAGGGFVQQRLRKLYCRRKARCISVFKSSATLMISIWKIQKCSEYQSIAKAYARPSSS</sequence>
<comment type="caution">
    <text evidence="1">The sequence shown here is derived from an EMBL/GenBank/DDBJ whole genome shotgun (WGS) entry which is preliminary data.</text>
</comment>
<evidence type="ECO:0008006" key="3">
    <source>
        <dbReference type="Google" id="ProtNLM"/>
    </source>
</evidence>
<dbReference type="RefSeq" id="WP_340224675.1">
    <property type="nucleotide sequence ID" value="NZ_JAVFJF020000024.1"/>
</dbReference>
<proteinExistence type="predicted"/>
<feature type="non-terminal residue" evidence="1">
    <location>
        <position position="1"/>
    </location>
</feature>
<name>A0ABU8V2X8_9NEIS</name>
<accession>A0ABU8V2X8</accession>
<organism evidence="1 2">
    <name type="scientific">Chromobacterium amazonense</name>
    <dbReference type="NCBI Taxonomy" id="1382803"/>
    <lineage>
        <taxon>Bacteria</taxon>
        <taxon>Pseudomonadati</taxon>
        <taxon>Pseudomonadota</taxon>
        <taxon>Betaproteobacteria</taxon>
        <taxon>Neisseriales</taxon>
        <taxon>Chromobacteriaceae</taxon>
        <taxon>Chromobacterium</taxon>
    </lineage>
</organism>
<evidence type="ECO:0000313" key="2">
    <source>
        <dbReference type="Proteomes" id="UP001224516"/>
    </source>
</evidence>
<protein>
    <recommendedName>
        <fullName evidence="3">PIPO</fullName>
    </recommendedName>
</protein>
<dbReference type="Proteomes" id="UP001224516">
    <property type="component" value="Unassembled WGS sequence"/>
</dbReference>
<evidence type="ECO:0000313" key="1">
    <source>
        <dbReference type="EMBL" id="MEJ8675515.1"/>
    </source>
</evidence>
<keyword evidence="2" id="KW-1185">Reference proteome</keyword>